<dbReference type="EMBL" id="CADCTV010000038">
    <property type="protein sequence ID" value="CAA9296590.1"/>
    <property type="molecule type" value="Genomic_DNA"/>
</dbReference>
<feature type="compositionally biased region" description="Basic and acidic residues" evidence="9">
    <location>
        <begin position="1"/>
        <end position="13"/>
    </location>
</feature>
<evidence type="ECO:0000256" key="2">
    <source>
        <dbReference type="ARBA" id="ARBA00022438"/>
    </source>
</evidence>
<comment type="similarity">
    <text evidence="1 6">Belongs to the peptidase M42 family.</text>
</comment>
<dbReference type="Gene3D" id="2.40.30.40">
    <property type="entry name" value="Peptidase M42, domain 2"/>
    <property type="match status" value="1"/>
</dbReference>
<feature type="region of interest" description="Disordered" evidence="9">
    <location>
        <begin position="1"/>
        <end position="36"/>
    </location>
</feature>
<evidence type="ECO:0000256" key="8">
    <source>
        <dbReference type="PIRSR" id="PIRSR001123-2"/>
    </source>
</evidence>
<evidence type="ECO:0000256" key="3">
    <source>
        <dbReference type="ARBA" id="ARBA00022670"/>
    </source>
</evidence>
<sequence length="385" mass="42118">MSDFRARDEERTAENQGNPRPATARAARAGVPAVEGGGDAERMETLLRELCSLPGPTGQEEAVTEWVRREWEGRGEVTSTPVGNLFLRMPGPGPRVLLAAHADELSLIVRSVTADGFLWVLPGERDLFSSPYFIGQRFRLLADHGPVIGILATTTGHAMTPEQRERTRMGWDDLFVDVGMTAAEVAEAGIHVGTRMVWDPGIQKVGRLLVGKAMDDRLGVAVLVELSRRLAERPPRFDVTFALTVQEEIGMIGASSVARDGRTFDIGFIIDNGLAGDIPTVQDEHVPVRLGAGPALVHRDTSVHYSRRLIARMHAVAQSHGIPVQDVVLYHYSSDGAHLVRQGMETLLVAPPIRYSHSPFEAVDPRDVEHAVRLFEAFLTEAAPE</sequence>
<feature type="binding site" evidence="8">
    <location>
        <position position="215"/>
    </location>
    <ligand>
        <name>Zn(2+)</name>
        <dbReference type="ChEBI" id="CHEBI:29105"/>
        <label>1</label>
    </ligand>
</feature>
<organism evidence="10">
    <name type="scientific">uncultured Gemmatimonadota bacterium</name>
    <dbReference type="NCBI Taxonomy" id="203437"/>
    <lineage>
        <taxon>Bacteria</taxon>
        <taxon>Pseudomonadati</taxon>
        <taxon>Gemmatimonadota</taxon>
        <taxon>environmental samples</taxon>
    </lineage>
</organism>
<feature type="binding site" evidence="8">
    <location>
        <position position="101"/>
    </location>
    <ligand>
        <name>Zn(2+)</name>
        <dbReference type="ChEBI" id="CHEBI:29105"/>
        <label>1</label>
    </ligand>
</feature>
<dbReference type="GO" id="GO:0006508">
    <property type="term" value="P:proteolysis"/>
    <property type="evidence" value="ECO:0007669"/>
    <property type="project" value="UniProtKB-KW"/>
</dbReference>
<dbReference type="SUPFAM" id="SSF53187">
    <property type="entry name" value="Zn-dependent exopeptidases"/>
    <property type="match status" value="1"/>
</dbReference>
<dbReference type="Pfam" id="PF05343">
    <property type="entry name" value="Peptidase_M42"/>
    <property type="match status" value="1"/>
</dbReference>
<dbReference type="PANTHER" id="PTHR32481:SF0">
    <property type="entry name" value="AMINOPEPTIDASE YPDE-RELATED"/>
    <property type="match status" value="1"/>
</dbReference>
<feature type="active site" description="Proton acceptor" evidence="7">
    <location>
        <position position="247"/>
    </location>
</feature>
<name>A0A6J4K6B8_9BACT</name>
<keyword evidence="4 8" id="KW-0479">Metal-binding</keyword>
<dbReference type="PANTHER" id="PTHR32481">
    <property type="entry name" value="AMINOPEPTIDASE"/>
    <property type="match status" value="1"/>
</dbReference>
<keyword evidence="3" id="KW-0645">Protease</keyword>
<gene>
    <name evidence="10" type="ORF">AVDCRST_MAG89-171</name>
</gene>
<dbReference type="InterPro" id="IPR008007">
    <property type="entry name" value="Peptidase_M42"/>
</dbReference>
<dbReference type="Gene3D" id="3.40.630.10">
    <property type="entry name" value="Zn peptidases"/>
    <property type="match status" value="1"/>
</dbReference>
<dbReference type="AlphaFoldDB" id="A0A6J4K6B8"/>
<evidence type="ECO:0000256" key="4">
    <source>
        <dbReference type="ARBA" id="ARBA00022723"/>
    </source>
</evidence>
<accession>A0A6J4K6B8</accession>
<evidence type="ECO:0000256" key="9">
    <source>
        <dbReference type="SAM" id="MobiDB-lite"/>
    </source>
</evidence>
<evidence type="ECO:0000256" key="7">
    <source>
        <dbReference type="PIRSR" id="PIRSR001123-1"/>
    </source>
</evidence>
<dbReference type="PIRSF" id="PIRSF001123">
    <property type="entry name" value="PepA_GA"/>
    <property type="match status" value="1"/>
</dbReference>
<dbReference type="SUPFAM" id="SSF101821">
    <property type="entry name" value="Aminopeptidase/glucanase lid domain"/>
    <property type="match status" value="1"/>
</dbReference>
<comment type="cofactor">
    <cofactor evidence="8">
        <name>a divalent metal cation</name>
        <dbReference type="ChEBI" id="CHEBI:60240"/>
    </cofactor>
    <text evidence="8">Binds 2 divalent metal cations per subunit.</text>
</comment>
<reference evidence="10" key="1">
    <citation type="submission" date="2020-02" db="EMBL/GenBank/DDBJ databases">
        <authorList>
            <person name="Meier V. D."/>
        </authorList>
    </citation>
    <scope>NUCLEOTIDE SEQUENCE</scope>
    <source>
        <strain evidence="10">AVDCRST_MAG89</strain>
    </source>
</reference>
<evidence type="ECO:0000256" key="6">
    <source>
        <dbReference type="PIRNR" id="PIRNR001123"/>
    </source>
</evidence>
<dbReference type="GO" id="GO:0046872">
    <property type="term" value="F:metal ion binding"/>
    <property type="evidence" value="ECO:0007669"/>
    <property type="project" value="UniProtKB-UniRule"/>
</dbReference>
<proteinExistence type="inferred from homology"/>
<feature type="compositionally biased region" description="Low complexity" evidence="9">
    <location>
        <begin position="19"/>
        <end position="34"/>
    </location>
</feature>
<feature type="binding site" evidence="8">
    <location>
        <position position="271"/>
    </location>
    <ligand>
        <name>Zn(2+)</name>
        <dbReference type="ChEBI" id="CHEBI:29105"/>
        <label>1</label>
    </ligand>
</feature>
<feature type="binding site" evidence="8">
    <location>
        <position position="215"/>
    </location>
    <ligand>
        <name>Zn(2+)</name>
        <dbReference type="ChEBI" id="CHEBI:29105"/>
        <label>2</label>
    </ligand>
</feature>
<dbReference type="InterPro" id="IPR023367">
    <property type="entry name" value="Peptidase_M42_dom2"/>
</dbReference>
<keyword evidence="5" id="KW-0378">Hydrolase</keyword>
<feature type="binding site" evidence="8">
    <location>
        <position position="248"/>
    </location>
    <ligand>
        <name>Zn(2+)</name>
        <dbReference type="ChEBI" id="CHEBI:29105"/>
        <label>2</label>
    </ligand>
</feature>
<feature type="binding site" evidence="8">
    <location>
        <position position="357"/>
    </location>
    <ligand>
        <name>Zn(2+)</name>
        <dbReference type="ChEBI" id="CHEBI:29105"/>
        <label>2</label>
    </ligand>
</feature>
<evidence type="ECO:0000256" key="1">
    <source>
        <dbReference type="ARBA" id="ARBA00006272"/>
    </source>
</evidence>
<protein>
    <submittedName>
        <fullName evidence="10">Uncharacterized protein</fullName>
    </submittedName>
</protein>
<dbReference type="InterPro" id="IPR051464">
    <property type="entry name" value="Peptidase_M42_aminopept"/>
</dbReference>
<dbReference type="GO" id="GO:0004177">
    <property type="term" value="F:aminopeptidase activity"/>
    <property type="evidence" value="ECO:0007669"/>
    <property type="project" value="UniProtKB-UniRule"/>
</dbReference>
<keyword evidence="2" id="KW-0031">Aminopeptidase</keyword>
<evidence type="ECO:0000313" key="10">
    <source>
        <dbReference type="EMBL" id="CAA9296590.1"/>
    </source>
</evidence>
<evidence type="ECO:0000256" key="5">
    <source>
        <dbReference type="ARBA" id="ARBA00022801"/>
    </source>
</evidence>